<reference evidence="2 3" key="1">
    <citation type="journal article" date="2012" name="Science">
        <title>The Paleozoic origin of enzymatic lignin decomposition reconstructed from 31 fungal genomes.</title>
        <authorList>
            <person name="Floudas D."/>
            <person name="Binder M."/>
            <person name="Riley R."/>
            <person name="Barry K."/>
            <person name="Blanchette R.A."/>
            <person name="Henrissat B."/>
            <person name="Martinez A.T."/>
            <person name="Otillar R."/>
            <person name="Spatafora J.W."/>
            <person name="Yadav J.S."/>
            <person name="Aerts A."/>
            <person name="Benoit I."/>
            <person name="Boyd A."/>
            <person name="Carlson A."/>
            <person name="Copeland A."/>
            <person name="Coutinho P.M."/>
            <person name="de Vries R.P."/>
            <person name="Ferreira P."/>
            <person name="Findley K."/>
            <person name="Foster B."/>
            <person name="Gaskell J."/>
            <person name="Glotzer D."/>
            <person name="Gorecki P."/>
            <person name="Heitman J."/>
            <person name="Hesse C."/>
            <person name="Hori C."/>
            <person name="Igarashi K."/>
            <person name="Jurgens J.A."/>
            <person name="Kallen N."/>
            <person name="Kersten P."/>
            <person name="Kohler A."/>
            <person name="Kuees U."/>
            <person name="Kumar T.K.A."/>
            <person name="Kuo A."/>
            <person name="LaButti K."/>
            <person name="Larrondo L.F."/>
            <person name="Lindquist E."/>
            <person name="Ling A."/>
            <person name="Lombard V."/>
            <person name="Lucas S."/>
            <person name="Lundell T."/>
            <person name="Martin R."/>
            <person name="McLaughlin D.J."/>
            <person name="Morgenstern I."/>
            <person name="Morin E."/>
            <person name="Murat C."/>
            <person name="Nagy L.G."/>
            <person name="Nolan M."/>
            <person name="Ohm R.A."/>
            <person name="Patyshakuliyeva A."/>
            <person name="Rokas A."/>
            <person name="Ruiz-Duenas F.J."/>
            <person name="Sabat G."/>
            <person name="Salamov A."/>
            <person name="Samejima M."/>
            <person name="Schmutz J."/>
            <person name="Slot J.C."/>
            <person name="St John F."/>
            <person name="Stenlid J."/>
            <person name="Sun H."/>
            <person name="Sun S."/>
            <person name="Syed K."/>
            <person name="Tsang A."/>
            <person name="Wiebenga A."/>
            <person name="Young D."/>
            <person name="Pisabarro A."/>
            <person name="Eastwood D.C."/>
            <person name="Martin F."/>
            <person name="Cullen D."/>
            <person name="Grigoriev I.V."/>
            <person name="Hibbett D.S."/>
        </authorList>
    </citation>
    <scope>NUCLEOTIDE SEQUENCE [LARGE SCALE GENOMIC DNA]</scope>
    <source>
        <strain evidence="2 3">ATCC 11539</strain>
    </source>
</reference>
<dbReference type="OMA" id="ALVCFTY"/>
<feature type="region of interest" description="Disordered" evidence="1">
    <location>
        <begin position="138"/>
        <end position="200"/>
    </location>
</feature>
<evidence type="ECO:0000313" key="3">
    <source>
        <dbReference type="Proteomes" id="UP000030669"/>
    </source>
</evidence>
<accession>S7RVR0</accession>
<dbReference type="OrthoDB" id="3238644at2759"/>
<feature type="compositionally biased region" description="Low complexity" evidence="1">
    <location>
        <begin position="186"/>
        <end position="197"/>
    </location>
</feature>
<dbReference type="KEGG" id="gtr:GLOTRDRAFT_74095"/>
<organism evidence="2 3">
    <name type="scientific">Gloeophyllum trabeum (strain ATCC 11539 / FP-39264 / Madison 617)</name>
    <name type="common">Brown rot fungus</name>
    <dbReference type="NCBI Taxonomy" id="670483"/>
    <lineage>
        <taxon>Eukaryota</taxon>
        <taxon>Fungi</taxon>
        <taxon>Dikarya</taxon>
        <taxon>Basidiomycota</taxon>
        <taxon>Agaricomycotina</taxon>
        <taxon>Agaricomycetes</taxon>
        <taxon>Gloeophyllales</taxon>
        <taxon>Gloeophyllaceae</taxon>
        <taxon>Gloeophyllum</taxon>
    </lineage>
</organism>
<proteinExistence type="predicted"/>
<dbReference type="GeneID" id="19308403"/>
<dbReference type="HOGENOM" id="CLU_695498_0_0_1"/>
<dbReference type="STRING" id="670483.S7RVR0"/>
<feature type="compositionally biased region" description="Polar residues" evidence="1">
    <location>
        <begin position="164"/>
        <end position="176"/>
    </location>
</feature>
<dbReference type="eggNOG" id="ENOG502SE84">
    <property type="taxonomic scope" value="Eukaryota"/>
</dbReference>
<dbReference type="Proteomes" id="UP000030669">
    <property type="component" value="Unassembled WGS sequence"/>
</dbReference>
<evidence type="ECO:0000313" key="2">
    <source>
        <dbReference type="EMBL" id="EPQ57359.1"/>
    </source>
</evidence>
<sequence length="361" mass="40229">MRPPSDSHFKPLEHPPPPDSSYHKHGALIAFLESIHAILCFVYAMWCREYPLRHTDTAAWTSIGSVLDWCESHVGKGGFNAGEREEALVGLVHMVRAFIESRNALLSSRHYVRYEMGKLAKQGDDTANAEHRRLLNETRESALKNNPAFRHLRDPPTQLPSPAPTANGSASSTPTANRAEGTPLQSSIRTPPSSSGSEQPKTMLDLDQFVLKSTASPPAILQTITLPLRGNVAKAVSQQAEQLHRAIKNVESYQSKLSLPILAKHFPITFARVIQTTLQQHEEYEPDFEDDEGELFWPGQCINGEGIGWVCLLGRSMIKEFGKDIGYQGYRGFVRLPDWRTNSKLPPGHPALQLPDIPDCW</sequence>
<name>S7RVR0_GLOTA</name>
<evidence type="ECO:0000256" key="1">
    <source>
        <dbReference type="SAM" id="MobiDB-lite"/>
    </source>
</evidence>
<dbReference type="AlphaFoldDB" id="S7RVR0"/>
<dbReference type="EMBL" id="KB469299">
    <property type="protein sequence ID" value="EPQ57359.1"/>
    <property type="molecule type" value="Genomic_DNA"/>
</dbReference>
<dbReference type="RefSeq" id="XP_007864469.1">
    <property type="nucleotide sequence ID" value="XM_007866278.1"/>
</dbReference>
<protein>
    <submittedName>
        <fullName evidence="2">Uncharacterized protein</fullName>
    </submittedName>
</protein>
<keyword evidence="3" id="KW-1185">Reference proteome</keyword>
<gene>
    <name evidence="2" type="ORF">GLOTRDRAFT_74095</name>
</gene>